<proteinExistence type="predicted"/>
<dbReference type="PANTHER" id="PTHR43201">
    <property type="entry name" value="ACYL-COA SYNTHETASE"/>
    <property type="match status" value="1"/>
</dbReference>
<dbReference type="Pfam" id="PF13193">
    <property type="entry name" value="AMP-binding_C"/>
    <property type="match status" value="1"/>
</dbReference>
<evidence type="ECO:0000259" key="2">
    <source>
        <dbReference type="Pfam" id="PF13193"/>
    </source>
</evidence>
<dbReference type="InterPro" id="IPR020845">
    <property type="entry name" value="AMP-binding_CS"/>
</dbReference>
<dbReference type="SUPFAM" id="SSF56801">
    <property type="entry name" value="Acetyl-CoA synthetase-like"/>
    <property type="match status" value="1"/>
</dbReference>
<dbReference type="RefSeq" id="XP_013261447.1">
    <property type="nucleotide sequence ID" value="XM_013405993.1"/>
</dbReference>
<dbReference type="InterPro" id="IPR042099">
    <property type="entry name" value="ANL_N_sf"/>
</dbReference>
<name>A0A072PGJ0_9EURO</name>
<dbReference type="GO" id="GO:0006631">
    <property type="term" value="P:fatty acid metabolic process"/>
    <property type="evidence" value="ECO:0007669"/>
    <property type="project" value="TreeGrafter"/>
</dbReference>
<evidence type="ECO:0000313" key="3">
    <source>
        <dbReference type="EMBL" id="KEF58857.1"/>
    </source>
</evidence>
<protein>
    <recommendedName>
        <fullName evidence="5">Long-chain acyl-CoA synthetase</fullName>
    </recommendedName>
</protein>
<dbReference type="GeneID" id="25278634"/>
<dbReference type="InterPro" id="IPR025110">
    <property type="entry name" value="AMP-bd_C"/>
</dbReference>
<dbReference type="OrthoDB" id="10253115at2759"/>
<feature type="domain" description="AMP-binding enzyme C-terminal" evidence="2">
    <location>
        <begin position="479"/>
        <end position="560"/>
    </location>
</feature>
<dbReference type="EMBL" id="AMGV01000003">
    <property type="protein sequence ID" value="KEF58857.1"/>
    <property type="molecule type" value="Genomic_DNA"/>
</dbReference>
<reference evidence="3 4" key="1">
    <citation type="submission" date="2013-03" db="EMBL/GenBank/DDBJ databases">
        <title>The Genome Sequence of Exophiala aquamarina CBS 119918.</title>
        <authorList>
            <consortium name="The Broad Institute Genomics Platform"/>
            <person name="Cuomo C."/>
            <person name="de Hoog S."/>
            <person name="Gorbushina A."/>
            <person name="Walker B."/>
            <person name="Young S.K."/>
            <person name="Zeng Q."/>
            <person name="Gargeya S."/>
            <person name="Fitzgerald M."/>
            <person name="Haas B."/>
            <person name="Abouelleil A."/>
            <person name="Allen A.W."/>
            <person name="Alvarado L."/>
            <person name="Arachchi H.M."/>
            <person name="Berlin A.M."/>
            <person name="Chapman S.B."/>
            <person name="Gainer-Dewar J."/>
            <person name="Goldberg J."/>
            <person name="Griggs A."/>
            <person name="Gujja S."/>
            <person name="Hansen M."/>
            <person name="Howarth C."/>
            <person name="Imamovic A."/>
            <person name="Ireland A."/>
            <person name="Larimer J."/>
            <person name="McCowan C."/>
            <person name="Murphy C."/>
            <person name="Pearson M."/>
            <person name="Poon T.W."/>
            <person name="Priest M."/>
            <person name="Roberts A."/>
            <person name="Saif S."/>
            <person name="Shea T."/>
            <person name="Sisk P."/>
            <person name="Sykes S."/>
            <person name="Wortman J."/>
            <person name="Nusbaum C."/>
            <person name="Birren B."/>
        </authorList>
    </citation>
    <scope>NUCLEOTIDE SEQUENCE [LARGE SCALE GENOMIC DNA]</scope>
    <source>
        <strain evidence="3 4">CBS 119918</strain>
    </source>
</reference>
<dbReference type="InterPro" id="IPR000873">
    <property type="entry name" value="AMP-dep_synth/lig_dom"/>
</dbReference>
<dbReference type="VEuPathDB" id="FungiDB:A1O9_03700"/>
<organism evidence="3 4">
    <name type="scientific">Exophiala aquamarina CBS 119918</name>
    <dbReference type="NCBI Taxonomy" id="1182545"/>
    <lineage>
        <taxon>Eukaryota</taxon>
        <taxon>Fungi</taxon>
        <taxon>Dikarya</taxon>
        <taxon>Ascomycota</taxon>
        <taxon>Pezizomycotina</taxon>
        <taxon>Eurotiomycetes</taxon>
        <taxon>Chaetothyriomycetidae</taxon>
        <taxon>Chaetothyriales</taxon>
        <taxon>Herpotrichiellaceae</taxon>
        <taxon>Exophiala</taxon>
    </lineage>
</organism>
<accession>A0A072PGJ0</accession>
<keyword evidence="4" id="KW-1185">Reference proteome</keyword>
<dbReference type="Gene3D" id="3.30.300.30">
    <property type="match status" value="1"/>
</dbReference>
<evidence type="ECO:0000259" key="1">
    <source>
        <dbReference type="Pfam" id="PF00501"/>
    </source>
</evidence>
<comment type="caution">
    <text evidence="3">The sequence shown here is derived from an EMBL/GenBank/DDBJ whole genome shotgun (WGS) entry which is preliminary data.</text>
</comment>
<evidence type="ECO:0000313" key="4">
    <source>
        <dbReference type="Proteomes" id="UP000027920"/>
    </source>
</evidence>
<dbReference type="InterPro" id="IPR045851">
    <property type="entry name" value="AMP-bd_C_sf"/>
</dbReference>
<dbReference type="STRING" id="1182545.A0A072PGJ0"/>
<dbReference type="Proteomes" id="UP000027920">
    <property type="component" value="Unassembled WGS sequence"/>
</dbReference>
<sequence>MASSKTNQRGYRSLALLEQKGASIVHGPSQVRAQESTFGRTLRKQAIERPNGLFVESHHQNRSLTYSEADDRTDNLARGLSVALGVKKGDRVAIMAGNEIEYIEVFFACTKLGAFCTLTNYAYNEQEMHSVLSSIGASVLITLPFFGRYDYRPWLPRLKLNIPSLKHTILFHDDQRQREEAVHYEDIIAAGSKSTLDLLGVEKTLNAGEVINLQFTSGSTGMPKASALTHRGLLHCGRHIGDTMYLQPSDKICLPVPLFHSFGIVIGVAAALVRGASVVLCGSTFNVETTLTSVSKYKCTGIYGVTTMFAAEMNHSNFASYDLSSLRFAILSGSAVSETLMRKVWAAFGLTQTHTNWGMTEAGSIVTMTRDTDSIRQRTLTSGRLFPGFSAKIVDPTTNTVVSRGRKGEIVLRGPGVQACYYSNPRKTAESHVIPQEDGLEWFHTGDEGFISTDGFFTITGRIKDMIIRGGENISPLEIKARLAAHPSIAQSAVIGVPDEKYGEEVCAFIEARPEAEIPADDEVRSWVREKLAHFKQPKYIVWLGSRPQFQVWPKTGTGKLRKPDLRLIAARLFEPHKSRLQSNLMAETRL</sequence>
<gene>
    <name evidence="3" type="ORF">A1O9_03700</name>
</gene>
<feature type="domain" description="AMP-dependent synthetase/ligase" evidence="1">
    <location>
        <begin position="43"/>
        <end position="422"/>
    </location>
</feature>
<dbReference type="Pfam" id="PF00501">
    <property type="entry name" value="AMP-binding"/>
    <property type="match status" value="1"/>
</dbReference>
<dbReference type="PROSITE" id="PS00455">
    <property type="entry name" value="AMP_BINDING"/>
    <property type="match status" value="1"/>
</dbReference>
<dbReference type="Gene3D" id="3.40.50.12780">
    <property type="entry name" value="N-terminal domain of ligase-like"/>
    <property type="match status" value="1"/>
</dbReference>
<evidence type="ECO:0008006" key="5">
    <source>
        <dbReference type="Google" id="ProtNLM"/>
    </source>
</evidence>
<dbReference type="GO" id="GO:0031956">
    <property type="term" value="F:medium-chain fatty acid-CoA ligase activity"/>
    <property type="evidence" value="ECO:0007669"/>
    <property type="project" value="TreeGrafter"/>
</dbReference>
<dbReference type="PANTHER" id="PTHR43201:SF30">
    <property type="entry name" value="AMP-DEPENDENT SYNTHETASE_LIGASE DOMAIN-CONTAINING PROTEIN"/>
    <property type="match status" value="1"/>
</dbReference>
<dbReference type="HOGENOM" id="CLU_000022_59_7_1"/>
<dbReference type="AlphaFoldDB" id="A0A072PGJ0"/>